<sequence>MPSIQTEILVVDDEPKQRRGLAAMIRSLRPEYRVHEAKNGKEAFELSRNHSLDIVFTDIQMPIVNGIEFLEALNKEEAKPPKVVFVSVFHEFEYAQRALRLGAKDYLVKPVSSEHVEAILVDLEQQIDKESSRQTQEKNLTDQLDHTKSVYLEHLLYKWMTEELQPSEESEVNSHFTAAGCGTVLILKTKAAARMESESEWKSILKRAIKQTLCPFGENLVIAPEHEKDRLYVVVAWKPGVSGTEVLEKLRTALAQLGNVYSRSICAGIGTEAASLEKDIRKCCGSAGTALEYLYYFPEGMWLSADALENMLDKAANAPITPGDTDALDEAVTESDVELAVAKLDAILDNIAAAYPSPFRMKCHAIHLLLTCIKRAEPVLDKEICRGLTDRIDRELLASDSLQDTKGTAARLLTDIVNQMKKDKGSRSEMIMQKCREYMEEHLHEDLGLETVAQRFFYNPSYFSILFKNHFQVSFTDFLVKTRMQKARSLLLHSDHRVADIASQVGYKDIKYFNKVFKKMFMYSPEEFRRMFSN</sequence>
<dbReference type="PROSITE" id="PS50110">
    <property type="entry name" value="RESPONSE_REGULATORY"/>
    <property type="match status" value="1"/>
</dbReference>
<dbReference type="InterPro" id="IPR020449">
    <property type="entry name" value="Tscrpt_reg_AraC-type_HTH"/>
</dbReference>
<dbReference type="SMART" id="SM00342">
    <property type="entry name" value="HTH_ARAC"/>
    <property type="match status" value="1"/>
</dbReference>
<keyword evidence="2" id="KW-0238">DNA-binding</keyword>
<dbReference type="PANTHER" id="PTHR43280">
    <property type="entry name" value="ARAC-FAMILY TRANSCRIPTIONAL REGULATOR"/>
    <property type="match status" value="1"/>
</dbReference>
<dbReference type="RefSeq" id="WP_114383137.1">
    <property type="nucleotide sequence ID" value="NZ_QPJD01000018.1"/>
</dbReference>
<dbReference type="SMART" id="SM00448">
    <property type="entry name" value="REC"/>
    <property type="match status" value="1"/>
</dbReference>
<feature type="modified residue" description="4-aspartylphosphate" evidence="4">
    <location>
        <position position="58"/>
    </location>
</feature>
<dbReference type="InterPro" id="IPR001789">
    <property type="entry name" value="Sig_transdc_resp-reg_receiver"/>
</dbReference>
<evidence type="ECO:0000256" key="1">
    <source>
        <dbReference type="ARBA" id="ARBA00023015"/>
    </source>
</evidence>
<dbReference type="Gene3D" id="1.10.10.60">
    <property type="entry name" value="Homeodomain-like"/>
    <property type="match status" value="2"/>
</dbReference>
<dbReference type="GO" id="GO:0000160">
    <property type="term" value="P:phosphorelay signal transduction system"/>
    <property type="evidence" value="ECO:0007669"/>
    <property type="project" value="InterPro"/>
</dbReference>
<keyword evidence="4" id="KW-0597">Phosphoprotein</keyword>
<evidence type="ECO:0000259" key="6">
    <source>
        <dbReference type="PROSITE" id="PS50110"/>
    </source>
</evidence>
<organism evidence="7 8">
    <name type="scientific">Paenibacillus prosopidis</name>
    <dbReference type="NCBI Taxonomy" id="630520"/>
    <lineage>
        <taxon>Bacteria</taxon>
        <taxon>Bacillati</taxon>
        <taxon>Bacillota</taxon>
        <taxon>Bacilli</taxon>
        <taxon>Bacillales</taxon>
        <taxon>Paenibacillaceae</taxon>
        <taxon>Paenibacillus</taxon>
    </lineage>
</organism>
<protein>
    <submittedName>
        <fullName evidence="7">Two-component system response regulator YesN</fullName>
    </submittedName>
</protein>
<dbReference type="Pfam" id="PF12833">
    <property type="entry name" value="HTH_18"/>
    <property type="match status" value="1"/>
</dbReference>
<reference evidence="7 8" key="1">
    <citation type="submission" date="2018-07" db="EMBL/GenBank/DDBJ databases">
        <title>Genomic Encyclopedia of Type Strains, Phase III (KMG-III): the genomes of soil and plant-associated and newly described type strains.</title>
        <authorList>
            <person name="Whitman W."/>
        </authorList>
    </citation>
    <scope>NUCLEOTIDE SEQUENCE [LARGE SCALE GENOMIC DNA]</scope>
    <source>
        <strain evidence="7 8">CECT 7506</strain>
    </source>
</reference>
<accession>A0A368VKG9</accession>
<dbReference type="AlphaFoldDB" id="A0A368VKG9"/>
<feature type="domain" description="HTH araC/xylS-type" evidence="5">
    <location>
        <begin position="433"/>
        <end position="531"/>
    </location>
</feature>
<evidence type="ECO:0000256" key="4">
    <source>
        <dbReference type="PROSITE-ProRule" id="PRU00169"/>
    </source>
</evidence>
<evidence type="ECO:0000256" key="3">
    <source>
        <dbReference type="ARBA" id="ARBA00023163"/>
    </source>
</evidence>
<dbReference type="SUPFAM" id="SSF52172">
    <property type="entry name" value="CheY-like"/>
    <property type="match status" value="1"/>
</dbReference>
<dbReference type="InterPro" id="IPR018060">
    <property type="entry name" value="HTH_AraC"/>
</dbReference>
<name>A0A368VKG9_9BACL</name>
<dbReference type="CDD" id="cd17536">
    <property type="entry name" value="REC_YesN-like"/>
    <property type="match status" value="1"/>
</dbReference>
<dbReference type="InterPro" id="IPR009057">
    <property type="entry name" value="Homeodomain-like_sf"/>
</dbReference>
<dbReference type="Pfam" id="PF00072">
    <property type="entry name" value="Response_reg"/>
    <property type="match status" value="1"/>
</dbReference>
<evidence type="ECO:0000313" key="8">
    <source>
        <dbReference type="Proteomes" id="UP000252415"/>
    </source>
</evidence>
<dbReference type="PROSITE" id="PS01124">
    <property type="entry name" value="HTH_ARAC_FAMILY_2"/>
    <property type="match status" value="1"/>
</dbReference>
<dbReference type="GO" id="GO:0043565">
    <property type="term" value="F:sequence-specific DNA binding"/>
    <property type="evidence" value="ECO:0007669"/>
    <property type="project" value="InterPro"/>
</dbReference>
<dbReference type="InterPro" id="IPR011006">
    <property type="entry name" value="CheY-like_superfamily"/>
</dbReference>
<keyword evidence="3" id="KW-0804">Transcription</keyword>
<feature type="domain" description="Response regulatory" evidence="6">
    <location>
        <begin position="7"/>
        <end position="124"/>
    </location>
</feature>
<dbReference type="SUPFAM" id="SSF46689">
    <property type="entry name" value="Homeodomain-like"/>
    <property type="match status" value="2"/>
</dbReference>
<keyword evidence="8" id="KW-1185">Reference proteome</keyword>
<dbReference type="OrthoDB" id="324626at2"/>
<gene>
    <name evidence="7" type="ORF">DFP97_11828</name>
</gene>
<keyword evidence="1" id="KW-0805">Transcription regulation</keyword>
<evidence type="ECO:0000313" key="7">
    <source>
        <dbReference type="EMBL" id="RCW42199.1"/>
    </source>
</evidence>
<evidence type="ECO:0000259" key="5">
    <source>
        <dbReference type="PROSITE" id="PS01124"/>
    </source>
</evidence>
<dbReference type="PANTHER" id="PTHR43280:SF2">
    <property type="entry name" value="HTH-TYPE TRANSCRIPTIONAL REGULATOR EXSA"/>
    <property type="match status" value="1"/>
</dbReference>
<dbReference type="Gene3D" id="3.40.50.2300">
    <property type="match status" value="1"/>
</dbReference>
<proteinExistence type="predicted"/>
<dbReference type="GO" id="GO:0003700">
    <property type="term" value="F:DNA-binding transcription factor activity"/>
    <property type="evidence" value="ECO:0007669"/>
    <property type="project" value="InterPro"/>
</dbReference>
<dbReference type="PRINTS" id="PR00032">
    <property type="entry name" value="HTHARAC"/>
</dbReference>
<dbReference type="EMBL" id="QPJD01000018">
    <property type="protein sequence ID" value="RCW42199.1"/>
    <property type="molecule type" value="Genomic_DNA"/>
</dbReference>
<comment type="caution">
    <text evidence="7">The sequence shown here is derived from an EMBL/GenBank/DDBJ whole genome shotgun (WGS) entry which is preliminary data.</text>
</comment>
<dbReference type="Proteomes" id="UP000252415">
    <property type="component" value="Unassembled WGS sequence"/>
</dbReference>
<evidence type="ECO:0000256" key="2">
    <source>
        <dbReference type="ARBA" id="ARBA00023125"/>
    </source>
</evidence>